<sequence>MDPPLIKSLLILGWELVVQIPIDYPGLGFTVSNDGALFVVVFQGSHIKIYNVEKGWKLEKNIDKGIDLLSLCIRKFGNGISIRFWDETWCGNSPLKTLFPRIYMLDNDRGCNIASRVSIQDWSYVLRRTVRGGIESAQLSDLQHLIRDVVLSDNNDSWN</sequence>
<accession>A0A2U1PZ78</accession>
<feature type="chain" id="PRO_5015556990" description="RNA-directed DNA polymerase, eukaryota, Reverse transcriptase zinc-binding domain protein" evidence="1">
    <location>
        <begin position="20"/>
        <end position="159"/>
    </location>
</feature>
<reference evidence="2 3" key="1">
    <citation type="journal article" date="2018" name="Mol. Plant">
        <title>The genome of Artemisia annua provides insight into the evolution of Asteraceae family and artemisinin biosynthesis.</title>
        <authorList>
            <person name="Shen Q."/>
            <person name="Zhang L."/>
            <person name="Liao Z."/>
            <person name="Wang S."/>
            <person name="Yan T."/>
            <person name="Shi P."/>
            <person name="Liu M."/>
            <person name="Fu X."/>
            <person name="Pan Q."/>
            <person name="Wang Y."/>
            <person name="Lv Z."/>
            <person name="Lu X."/>
            <person name="Zhang F."/>
            <person name="Jiang W."/>
            <person name="Ma Y."/>
            <person name="Chen M."/>
            <person name="Hao X."/>
            <person name="Li L."/>
            <person name="Tang Y."/>
            <person name="Lv G."/>
            <person name="Zhou Y."/>
            <person name="Sun X."/>
            <person name="Brodelius P.E."/>
            <person name="Rose J.K.C."/>
            <person name="Tang K."/>
        </authorList>
    </citation>
    <scope>NUCLEOTIDE SEQUENCE [LARGE SCALE GENOMIC DNA]</scope>
    <source>
        <strain evidence="3">cv. Huhao1</strain>
        <tissue evidence="2">Leaf</tissue>
    </source>
</reference>
<keyword evidence="1" id="KW-0732">Signal</keyword>
<dbReference type="OrthoDB" id="63070at2759"/>
<dbReference type="EMBL" id="PKPP01000574">
    <property type="protein sequence ID" value="PWA91078.1"/>
    <property type="molecule type" value="Genomic_DNA"/>
</dbReference>
<evidence type="ECO:0000313" key="3">
    <source>
        <dbReference type="Proteomes" id="UP000245207"/>
    </source>
</evidence>
<organism evidence="2 3">
    <name type="scientific">Artemisia annua</name>
    <name type="common">Sweet wormwood</name>
    <dbReference type="NCBI Taxonomy" id="35608"/>
    <lineage>
        <taxon>Eukaryota</taxon>
        <taxon>Viridiplantae</taxon>
        <taxon>Streptophyta</taxon>
        <taxon>Embryophyta</taxon>
        <taxon>Tracheophyta</taxon>
        <taxon>Spermatophyta</taxon>
        <taxon>Magnoliopsida</taxon>
        <taxon>eudicotyledons</taxon>
        <taxon>Gunneridae</taxon>
        <taxon>Pentapetalae</taxon>
        <taxon>asterids</taxon>
        <taxon>campanulids</taxon>
        <taxon>Asterales</taxon>
        <taxon>Asteraceae</taxon>
        <taxon>Asteroideae</taxon>
        <taxon>Anthemideae</taxon>
        <taxon>Artemisiinae</taxon>
        <taxon>Artemisia</taxon>
    </lineage>
</organism>
<evidence type="ECO:0000313" key="2">
    <source>
        <dbReference type="EMBL" id="PWA91078.1"/>
    </source>
</evidence>
<gene>
    <name evidence="2" type="ORF">CTI12_AA094270</name>
</gene>
<comment type="caution">
    <text evidence="2">The sequence shown here is derived from an EMBL/GenBank/DDBJ whole genome shotgun (WGS) entry which is preliminary data.</text>
</comment>
<name>A0A2U1PZ78_ARTAN</name>
<dbReference type="Proteomes" id="UP000245207">
    <property type="component" value="Unassembled WGS sequence"/>
</dbReference>
<dbReference type="STRING" id="35608.A0A2U1PZ78"/>
<evidence type="ECO:0000256" key="1">
    <source>
        <dbReference type="SAM" id="SignalP"/>
    </source>
</evidence>
<proteinExistence type="predicted"/>
<feature type="signal peptide" evidence="1">
    <location>
        <begin position="1"/>
        <end position="19"/>
    </location>
</feature>
<evidence type="ECO:0008006" key="4">
    <source>
        <dbReference type="Google" id="ProtNLM"/>
    </source>
</evidence>
<keyword evidence="3" id="KW-1185">Reference proteome</keyword>
<dbReference type="AlphaFoldDB" id="A0A2U1PZ78"/>
<protein>
    <recommendedName>
        <fullName evidence="4">RNA-directed DNA polymerase, eukaryota, Reverse transcriptase zinc-binding domain protein</fullName>
    </recommendedName>
</protein>